<evidence type="ECO:0000313" key="1">
    <source>
        <dbReference type="EMBL" id="NOU98954.1"/>
    </source>
</evidence>
<keyword evidence="2" id="KW-1185">Reference proteome</keyword>
<name>A0ABX1ZIS1_9BACL</name>
<evidence type="ECO:0008006" key="3">
    <source>
        <dbReference type="Google" id="ProtNLM"/>
    </source>
</evidence>
<dbReference type="Proteomes" id="UP000618579">
    <property type="component" value="Unassembled WGS sequence"/>
</dbReference>
<accession>A0ABX1ZIS1</accession>
<dbReference type="EMBL" id="WHNZ01000012">
    <property type="protein sequence ID" value="NOU98954.1"/>
    <property type="molecule type" value="Genomic_DNA"/>
</dbReference>
<reference evidence="1 2" key="1">
    <citation type="submission" date="2019-10" db="EMBL/GenBank/DDBJ databases">
        <title>Description of Paenibacillus pedi sp. nov.</title>
        <authorList>
            <person name="Carlier A."/>
            <person name="Qi S."/>
        </authorList>
    </citation>
    <scope>NUCLEOTIDE SEQUENCE [LARGE SCALE GENOMIC DNA]</scope>
    <source>
        <strain evidence="1 2">LMG 31457</strain>
    </source>
</reference>
<organism evidence="1 2">
    <name type="scientific">Paenibacillus planticolens</name>
    <dbReference type="NCBI Taxonomy" id="2654976"/>
    <lineage>
        <taxon>Bacteria</taxon>
        <taxon>Bacillati</taxon>
        <taxon>Bacillota</taxon>
        <taxon>Bacilli</taxon>
        <taxon>Bacillales</taxon>
        <taxon>Paenibacillaceae</taxon>
        <taxon>Paenibacillus</taxon>
    </lineage>
</organism>
<comment type="caution">
    <text evidence="1">The sequence shown here is derived from an EMBL/GenBank/DDBJ whole genome shotgun (WGS) entry which is preliminary data.</text>
</comment>
<proteinExistence type="predicted"/>
<protein>
    <recommendedName>
        <fullName evidence="3">Anticodon-binding domain-containing protein</fullName>
    </recommendedName>
</protein>
<gene>
    <name evidence="1" type="ORF">GC097_02830</name>
</gene>
<evidence type="ECO:0000313" key="2">
    <source>
        <dbReference type="Proteomes" id="UP000618579"/>
    </source>
</evidence>
<dbReference type="Gene3D" id="3.40.50.800">
    <property type="entry name" value="Anticodon-binding domain"/>
    <property type="match status" value="1"/>
</dbReference>
<dbReference type="RefSeq" id="WP_171681852.1">
    <property type="nucleotide sequence ID" value="NZ_WHNZ01000012.1"/>
</dbReference>
<dbReference type="SUPFAM" id="SSF52954">
    <property type="entry name" value="Class II aaRS ABD-related"/>
    <property type="match status" value="1"/>
</dbReference>
<sequence length="118" mass="13493">MGNANRWYEITDENNQNVNQLKQVRVILLAPKDSRKSIHLISELDQVGIGVRTESVNPKSGIQMAEDLGIRFVVGIHDDEMAADRVSFMDRLEPHERIMSLDQAIYLIEKVYPPADFK</sequence>
<dbReference type="InterPro" id="IPR036621">
    <property type="entry name" value="Anticodon-bd_dom_sf"/>
</dbReference>